<sequence length="84" mass="9111">MKSALAIVIAYLSITISANRTACVVQAGLKAPGFCVVYSAENDQEPTKERYRCFTWNPCYKTGNGCIIKTVNGKKYGKCSNGPP</sequence>
<dbReference type="EMBL" id="WNWR01000212">
    <property type="protein sequence ID" value="KAE9988460.1"/>
    <property type="molecule type" value="Genomic_DNA"/>
</dbReference>
<keyword evidence="1" id="KW-0732">Signal</keyword>
<organism evidence="2 3">
    <name type="scientific">Venturia inaequalis</name>
    <name type="common">Apple scab fungus</name>
    <dbReference type="NCBI Taxonomy" id="5025"/>
    <lineage>
        <taxon>Eukaryota</taxon>
        <taxon>Fungi</taxon>
        <taxon>Dikarya</taxon>
        <taxon>Ascomycota</taxon>
        <taxon>Pezizomycotina</taxon>
        <taxon>Dothideomycetes</taxon>
        <taxon>Pleosporomycetidae</taxon>
        <taxon>Venturiales</taxon>
        <taxon>Venturiaceae</taxon>
        <taxon>Venturia</taxon>
    </lineage>
</organism>
<proteinExistence type="predicted"/>
<feature type="chain" id="PRO_5034427233" description="Secreted protein" evidence="1">
    <location>
        <begin position="19"/>
        <end position="84"/>
    </location>
</feature>
<dbReference type="Proteomes" id="UP000490939">
    <property type="component" value="Unassembled WGS sequence"/>
</dbReference>
<gene>
    <name evidence="2" type="ORF">EG327_003360</name>
</gene>
<comment type="caution">
    <text evidence="2">The sequence shown here is derived from an EMBL/GenBank/DDBJ whole genome shotgun (WGS) entry which is preliminary data.</text>
</comment>
<feature type="signal peptide" evidence="1">
    <location>
        <begin position="1"/>
        <end position="18"/>
    </location>
</feature>
<accession>A0A8H3VGQ4</accession>
<name>A0A8H3VGQ4_VENIN</name>
<evidence type="ECO:0008006" key="4">
    <source>
        <dbReference type="Google" id="ProtNLM"/>
    </source>
</evidence>
<evidence type="ECO:0000313" key="2">
    <source>
        <dbReference type="EMBL" id="KAE9988460.1"/>
    </source>
</evidence>
<protein>
    <recommendedName>
        <fullName evidence="4">Secreted protein</fullName>
    </recommendedName>
</protein>
<evidence type="ECO:0000256" key="1">
    <source>
        <dbReference type="SAM" id="SignalP"/>
    </source>
</evidence>
<dbReference type="AlphaFoldDB" id="A0A8H3VGQ4"/>
<reference evidence="2 3" key="1">
    <citation type="submission" date="2019-07" db="EMBL/GenBank/DDBJ databases">
        <title>Venturia inaequalis Genome Resource.</title>
        <authorList>
            <person name="Lichtner F.J."/>
        </authorList>
    </citation>
    <scope>NUCLEOTIDE SEQUENCE [LARGE SCALE GENOMIC DNA]</scope>
    <source>
        <strain evidence="2 3">DMI_063113</strain>
    </source>
</reference>
<keyword evidence="3" id="KW-1185">Reference proteome</keyword>
<evidence type="ECO:0000313" key="3">
    <source>
        <dbReference type="Proteomes" id="UP000490939"/>
    </source>
</evidence>